<feature type="region of interest" description="Disordered" evidence="1">
    <location>
        <begin position="1"/>
        <end position="21"/>
    </location>
</feature>
<proteinExistence type="predicted"/>
<dbReference type="InterPro" id="IPR006311">
    <property type="entry name" value="TAT_signal"/>
</dbReference>
<evidence type="ECO:0000259" key="2">
    <source>
        <dbReference type="Pfam" id="PF13810"/>
    </source>
</evidence>
<dbReference type="InterPro" id="IPR025442">
    <property type="entry name" value="DUF4185"/>
</dbReference>
<gene>
    <name evidence="3" type="ORF">ACFQQL_17440</name>
</gene>
<sequence>MHRQPADHAEPTTPTPPTGRRALSRRTVLHGTLGAVAGAGLATAYGPATSAAAAPTVTKIKDLIGTQTPVQFGIGATDLGIPAQCPDGRTIYVFGDTWADHVGGANWRSPVALWSGTTDLAAGVTFDAAVGGDVAAQLWHYEHDGYIQTVIPSDVITIGGTMYLHAIVNGPEFGMVRWTEVWRSDDSGATWQHTGLNLPADKDGGHFQCITWGRGNDGYVYAFGTGFQRDKGIVLNRIRETELGNAAAYEPWVWDGTRWRWGSPGESAAVILGGRWGEMCLRPIDGKWLFTGFSEADYRIDAMVLNTPTDDLTVAPRTTLIHGGEWGQEDDTHVAQLYGPYIIPGSTLADLHMTVSQWNTTTNAVYHSMQFRVQGLA</sequence>
<name>A0ABW2QBR2_9MICO</name>
<reference evidence="4" key="1">
    <citation type="journal article" date="2019" name="Int. J. Syst. Evol. Microbiol.">
        <title>The Global Catalogue of Microorganisms (GCM) 10K type strain sequencing project: providing services to taxonomists for standard genome sequencing and annotation.</title>
        <authorList>
            <consortium name="The Broad Institute Genomics Platform"/>
            <consortium name="The Broad Institute Genome Sequencing Center for Infectious Disease"/>
            <person name="Wu L."/>
            <person name="Ma J."/>
        </authorList>
    </citation>
    <scope>NUCLEOTIDE SEQUENCE [LARGE SCALE GENOMIC DNA]</scope>
    <source>
        <strain evidence="4">JCM 1490</strain>
    </source>
</reference>
<feature type="domain" description="DUF4185" evidence="2">
    <location>
        <begin position="67"/>
        <end position="372"/>
    </location>
</feature>
<feature type="compositionally biased region" description="Basic and acidic residues" evidence="1">
    <location>
        <begin position="1"/>
        <end position="10"/>
    </location>
</feature>
<protein>
    <submittedName>
        <fullName evidence="3">DUF4185 domain-containing protein</fullName>
    </submittedName>
</protein>
<keyword evidence="4" id="KW-1185">Reference proteome</keyword>
<organism evidence="3 4">
    <name type="scientific">Georgenia alba</name>
    <dbReference type="NCBI Taxonomy" id="2233858"/>
    <lineage>
        <taxon>Bacteria</taxon>
        <taxon>Bacillati</taxon>
        <taxon>Actinomycetota</taxon>
        <taxon>Actinomycetes</taxon>
        <taxon>Micrococcales</taxon>
        <taxon>Bogoriellaceae</taxon>
        <taxon>Georgenia</taxon>
    </lineage>
</organism>
<dbReference type="RefSeq" id="WP_382396433.1">
    <property type="nucleotide sequence ID" value="NZ_JBHTCQ010000004.1"/>
</dbReference>
<evidence type="ECO:0000313" key="4">
    <source>
        <dbReference type="Proteomes" id="UP001596455"/>
    </source>
</evidence>
<dbReference type="PROSITE" id="PS51318">
    <property type="entry name" value="TAT"/>
    <property type="match status" value="1"/>
</dbReference>
<accession>A0ABW2QBR2</accession>
<dbReference type="Proteomes" id="UP001596455">
    <property type="component" value="Unassembled WGS sequence"/>
</dbReference>
<dbReference type="Pfam" id="PF13810">
    <property type="entry name" value="DUF4185"/>
    <property type="match status" value="1"/>
</dbReference>
<evidence type="ECO:0000313" key="3">
    <source>
        <dbReference type="EMBL" id="MFC7406908.1"/>
    </source>
</evidence>
<dbReference type="EMBL" id="JBHTCQ010000004">
    <property type="protein sequence ID" value="MFC7406908.1"/>
    <property type="molecule type" value="Genomic_DNA"/>
</dbReference>
<evidence type="ECO:0000256" key="1">
    <source>
        <dbReference type="SAM" id="MobiDB-lite"/>
    </source>
</evidence>
<comment type="caution">
    <text evidence="3">The sequence shown here is derived from an EMBL/GenBank/DDBJ whole genome shotgun (WGS) entry which is preliminary data.</text>
</comment>